<dbReference type="KEGG" id="samy:DB32_007627"/>
<dbReference type="OrthoDB" id="5244639at2"/>
<proteinExistence type="predicted"/>
<dbReference type="AlphaFoldDB" id="A0A0F6YML9"/>
<feature type="region of interest" description="Disordered" evidence="1">
    <location>
        <begin position="116"/>
        <end position="240"/>
    </location>
</feature>
<sequence>MTALPRDLAEWLPGDLPAGTIADWALIGRSFDRKQGEALVLRLAGGAPCLLTRPERFEAFRALPLAGDLPLSLAWRTGELQLEARTVDGRVLVLSLLEIERDAVRRVLELEEIVEVRRSPSSHPPARPRRSGSDRPSTMRPPESAEMEVVRIPKTVRAPGTQPPRDVPSSSPAPRAPATKPGATPSPAAKKPAPLARRDQTPASISIGKTAATREPSSEPTRIGASSGSVHPPAFASEPAPIVRSSRDLDALRASFRHHWEQGALDEASQVARALAHLHVADAMELRLSRLQPESPPGFPTPLSPYLFRAFLAHDDEDAEIGRLLGALWPAYLQMRARSDRELGLRPRDEIDLAHVGGGVGRLFAHAARAFSLDRPRFFLRTDVPGGMAHLHAWPVASLCGGTLATGFDEVSMLHVLGHHLSLYRHEAYLIALAPAQLELEAIVLAALHLDGRVPSQDARIVGLADALARHMVPPVREALQNATADLRLAGADPRAELAHAVRRHRRAVHHTAVRAGFALCGGLAVSDRMQRMMPAVPGVLTDDLIDDLITYSVSPSWMALRKELGVAMEPSGANPPIGRA</sequence>
<evidence type="ECO:0000313" key="3">
    <source>
        <dbReference type="Proteomes" id="UP000034883"/>
    </source>
</evidence>
<name>A0A0F6YML9_9BACT</name>
<dbReference type="STRING" id="927083.DB32_007627"/>
<dbReference type="RefSeq" id="WP_053237438.1">
    <property type="nucleotide sequence ID" value="NZ_CP011125.1"/>
</dbReference>
<evidence type="ECO:0000256" key="1">
    <source>
        <dbReference type="SAM" id="MobiDB-lite"/>
    </source>
</evidence>
<reference evidence="2 3" key="1">
    <citation type="submission" date="2015-03" db="EMBL/GenBank/DDBJ databases">
        <title>Genome assembly of Sandaracinus amylolyticus DSM 53668.</title>
        <authorList>
            <person name="Sharma G."/>
            <person name="Subramanian S."/>
        </authorList>
    </citation>
    <scope>NUCLEOTIDE SEQUENCE [LARGE SCALE GENOMIC DNA]</scope>
    <source>
        <strain evidence="2 3">DSM 53668</strain>
    </source>
</reference>
<gene>
    <name evidence="2" type="ORF">DB32_007627</name>
</gene>
<keyword evidence="3" id="KW-1185">Reference proteome</keyword>
<dbReference type="EMBL" id="CP011125">
    <property type="protein sequence ID" value="AKF10478.1"/>
    <property type="molecule type" value="Genomic_DNA"/>
</dbReference>
<dbReference type="Proteomes" id="UP000034883">
    <property type="component" value="Chromosome"/>
</dbReference>
<accession>A0A0F6YML9</accession>
<evidence type="ECO:0000313" key="2">
    <source>
        <dbReference type="EMBL" id="AKF10478.1"/>
    </source>
</evidence>
<feature type="compositionally biased region" description="Low complexity" evidence="1">
    <location>
        <begin position="167"/>
        <end position="194"/>
    </location>
</feature>
<organism evidence="2 3">
    <name type="scientific">Sandaracinus amylolyticus</name>
    <dbReference type="NCBI Taxonomy" id="927083"/>
    <lineage>
        <taxon>Bacteria</taxon>
        <taxon>Pseudomonadati</taxon>
        <taxon>Myxococcota</taxon>
        <taxon>Polyangia</taxon>
        <taxon>Polyangiales</taxon>
        <taxon>Sandaracinaceae</taxon>
        <taxon>Sandaracinus</taxon>
    </lineage>
</organism>
<feature type="compositionally biased region" description="Polar residues" evidence="1">
    <location>
        <begin position="218"/>
        <end position="229"/>
    </location>
</feature>
<protein>
    <submittedName>
        <fullName evidence="2">TPR domain protein, putative component of TonB system</fullName>
    </submittedName>
</protein>